<accession>A0A8B7NUF9</accession>
<feature type="region of interest" description="Disordered" evidence="1">
    <location>
        <begin position="233"/>
        <end position="253"/>
    </location>
</feature>
<evidence type="ECO:0000313" key="3">
    <source>
        <dbReference type="Proteomes" id="UP000694843"/>
    </source>
</evidence>
<dbReference type="Proteomes" id="UP000694843">
    <property type="component" value="Unplaced"/>
</dbReference>
<protein>
    <submittedName>
        <fullName evidence="4">Uncharacterized protein LOC108673988</fullName>
    </submittedName>
</protein>
<evidence type="ECO:0000256" key="1">
    <source>
        <dbReference type="SAM" id="MobiDB-lite"/>
    </source>
</evidence>
<dbReference type="GeneID" id="108673988"/>
<evidence type="ECO:0000313" key="4">
    <source>
        <dbReference type="RefSeq" id="XP_018017373.2"/>
    </source>
</evidence>
<organism evidence="3 4">
    <name type="scientific">Hyalella azteca</name>
    <name type="common">Amphipod</name>
    <dbReference type="NCBI Taxonomy" id="294128"/>
    <lineage>
        <taxon>Eukaryota</taxon>
        <taxon>Metazoa</taxon>
        <taxon>Ecdysozoa</taxon>
        <taxon>Arthropoda</taxon>
        <taxon>Crustacea</taxon>
        <taxon>Multicrustacea</taxon>
        <taxon>Malacostraca</taxon>
        <taxon>Eumalacostraca</taxon>
        <taxon>Peracarida</taxon>
        <taxon>Amphipoda</taxon>
        <taxon>Senticaudata</taxon>
        <taxon>Talitrida</taxon>
        <taxon>Talitroidea</taxon>
        <taxon>Hyalellidae</taxon>
        <taxon>Hyalella</taxon>
    </lineage>
</organism>
<dbReference type="Gene3D" id="3.60.10.10">
    <property type="entry name" value="Endonuclease/exonuclease/phosphatase"/>
    <property type="match status" value="1"/>
</dbReference>
<dbReference type="InterPro" id="IPR050410">
    <property type="entry name" value="CCR4/nocturin_mRNA_transcr"/>
</dbReference>
<dbReference type="GO" id="GO:0000175">
    <property type="term" value="F:3'-5'-RNA exonuclease activity"/>
    <property type="evidence" value="ECO:0007669"/>
    <property type="project" value="TreeGrafter"/>
</dbReference>
<name>A0A8B7NUF9_HYAAZ</name>
<dbReference type="InterPro" id="IPR036691">
    <property type="entry name" value="Endo/exonu/phosph_ase_sf"/>
</dbReference>
<dbReference type="RefSeq" id="XP_018017373.2">
    <property type="nucleotide sequence ID" value="XM_018161884.2"/>
</dbReference>
<dbReference type="KEGG" id="hazt:108673988"/>
<dbReference type="AlphaFoldDB" id="A0A8B7NUF9"/>
<feature type="compositionally biased region" description="Pro residues" evidence="1">
    <location>
        <begin position="115"/>
        <end position="147"/>
    </location>
</feature>
<feature type="compositionally biased region" description="Polar residues" evidence="1">
    <location>
        <begin position="179"/>
        <end position="201"/>
    </location>
</feature>
<sequence>MIKFSVVFKCNIKGACLCGLEQLYLETLLKNVMERSLLLHSRMSTEEGLQFTRSGFTGGIVPPSSGLQRQSTTNATSVNLGLPLFLPPVPLLSSLPKPSLHLTLPPLPLSPPPPLPPLPLSPPPPPPPLPLSPPPPLPPLPVDSPPRSPEEAAPHASALPMPDGLLLHKADVVLEGSKQPFSSRKSMPGQENSNKSEQVSVNSGEFQSFFIDRRPSKVYIQGIRQGRSRETPIMHKFSSPNSPSPSATTRDISSRSLIARSFSGSVRSTLSWRKKATVSPELITLSDDDDDEVQCISTEVKKRVSDGEVKNDAPPVSEVGRIAVSSIPSPNRNNARRFSSLCTSSSLPSQVHCSTNMEHETNVGLAELKTTMLVETPHCVIISPEYKNKNPSYTSSKESNTMLPNGMLPDALNPSVPLIIPRDIGNSGQTNSPICDNLTSLVDRARHTDVSRPSPNPDTVNSDVSRCSSTAQQCGIIERMDAVDPDYWPLERVRLDYLTNHTLDFSDEVMGIRASLENLRQWRLTGFGNDWRAMRGDAAFTLMSYNVLAQNLITGNMYLYSDCDPLHLDWTYRWTLLQYEVKQLDPDILTFQEVQCNHYHEYFLPWFTHLGYQGVYKKRTDDKSDGCAIFVRSNKFDLVEHVSVEYMQPNTFMNRDNVGLICTLQCKENMAFFCVATTHLLYNPKRHDIKLAQLQMFLAEIERMAYSGPSTNLEATPYNPVIITGDMNAYPYQPVMNFLKQSYIKYYGLDSRFLTPINSGGRILTGFLLPRELGVTDTCQHAGVLALRNGLRSSSSLPDRRARELSVMGLYHSENRPTYNFPSLNLHEQFTGQLQHPFCLKSVFKHSLDRLGGAPEVTAQVNDWQTVDYIFYSQVYSNRLQRAVEGRLKLVARYDLLSGPEARKFGPLPSAVAPSDHFPLAAKFVLRQASNSKLAPRCRT</sequence>
<dbReference type="SUPFAM" id="SSF56219">
    <property type="entry name" value="DNase I-like"/>
    <property type="match status" value="1"/>
</dbReference>
<dbReference type="OrthoDB" id="10253982at2759"/>
<dbReference type="PANTHER" id="PTHR12121">
    <property type="entry name" value="CARBON CATABOLITE REPRESSOR PROTEIN 4"/>
    <property type="match status" value="1"/>
</dbReference>
<proteinExistence type="predicted"/>
<dbReference type="Pfam" id="PF03372">
    <property type="entry name" value="Exo_endo_phos"/>
    <property type="match status" value="1"/>
</dbReference>
<feature type="domain" description="Endonuclease/exonuclease/phosphatase" evidence="2">
    <location>
        <begin position="544"/>
        <end position="917"/>
    </location>
</feature>
<dbReference type="PANTHER" id="PTHR12121:SF34">
    <property type="entry name" value="PROTEIN ANGEL"/>
    <property type="match status" value="1"/>
</dbReference>
<keyword evidence="3" id="KW-1185">Reference proteome</keyword>
<feature type="region of interest" description="Disordered" evidence="1">
    <location>
        <begin position="115"/>
        <end position="161"/>
    </location>
</feature>
<dbReference type="InterPro" id="IPR005135">
    <property type="entry name" value="Endo/exonuclease/phosphatase"/>
</dbReference>
<evidence type="ECO:0000259" key="2">
    <source>
        <dbReference type="Pfam" id="PF03372"/>
    </source>
</evidence>
<reference evidence="4" key="1">
    <citation type="submission" date="2025-08" db="UniProtKB">
        <authorList>
            <consortium name="RefSeq"/>
        </authorList>
    </citation>
    <scope>IDENTIFICATION</scope>
    <source>
        <tissue evidence="4">Whole organism</tissue>
    </source>
</reference>
<gene>
    <name evidence="4" type="primary">LOC108673988</name>
</gene>
<feature type="region of interest" description="Disordered" evidence="1">
    <location>
        <begin position="178"/>
        <end position="201"/>
    </location>
</feature>